<dbReference type="Gene3D" id="3.40.50.300">
    <property type="entry name" value="P-loop containing nucleotide triphosphate hydrolases"/>
    <property type="match status" value="1"/>
</dbReference>
<protein>
    <recommendedName>
        <fullName evidence="1">AAA domain-containing protein</fullName>
    </recommendedName>
</protein>
<proteinExistence type="predicted"/>
<accession>A0ABM6N4F7</accession>
<dbReference type="PANTHER" id="PTHR13696">
    <property type="entry name" value="P-LOOP CONTAINING NUCLEOSIDE TRIPHOSPHATE HYDROLASE"/>
    <property type="match status" value="1"/>
</dbReference>
<dbReference type="Pfam" id="PF13614">
    <property type="entry name" value="AAA_31"/>
    <property type="match status" value="1"/>
</dbReference>
<sequence>MLKSFKFIKTIEAFLIHLQDKKIIEKYKVKLSINQTVKVLVASDSIESIVDFEAELSQYEEYIEDQQLIKESLLNDSITFEFFSTEDSEVDYSYEFSGSKVDYGLRRSLSALLDKSSNQINKSNVITFYSYKGGVGRTTSLALTATYLSRMGKKVFVIDCDFEAPGLINFFNTSQSGSKKSGVVEYLNDCLFDSEVTLDDYVYEVEKSYSGIGNIHLMPAGNLLGDSDDLLSYIEGIARLDLQSNILIERLKELVSDINDAYNPDVILVDSRTGFNNIFGALVNISSSIITFLGDDIQNTPGAEYVTSLLSNIDVNQCYVLSILSSGPSKRFNNFNTYIAVNKSDNISTFYLDRQLILELIGTPYEDIDDLNDFINGENGSPRYQMLFEYIHSLIPSSADELAEAAQSEDKKELFVNVNEEEVKESSSRSQINTSISDNVLFEVKKHLPDLYAENIDYTEDYLRNSFYIRPCMEDFFIPEKTILLGDKGTGKTALYKALQVESIFELLIEKSQKKHLNYNVLNITNYENDSFEILGLTEELVKNELFIKKFWIFYIWNAICTRADFSTKNKELIVNLSDINVIDRIVEIVTLNESFQLIEKELELFNSQLRGKDKRLILTFDRLDNIVKPYLWDDIVSPLVKLCNKFPWESIFPKLFLRRDLYERLGNLTNKSSFKPKIIGLEWSKNEIYSYFLKIVFTYSPEEFTTYLREKLKPVLVNEVTKRLNKKGARNQLPLDTYLIQPVINAFFGESKQKKNGKNSSAYDDLYRNIQSADSTVNLRPFLDLIKYAIEEQEQQDFDRGYRKGAILGLAYCTSKHVRKQAVVNYLIDLWGEQGNELVKYFCQDLSNNRVHPQYKKAKLDEGLFEKLLQDIRQRHISDSTVSSTTINEFKQILIANKIITPYMVGNKNRYGYAYLYTNYFGV</sequence>
<evidence type="ECO:0000313" key="2">
    <source>
        <dbReference type="EMBL" id="ATC91139.1"/>
    </source>
</evidence>
<reference evidence="2 3" key="1">
    <citation type="submission" date="2015-06" db="EMBL/GenBank/DDBJ databases">
        <authorList>
            <person name="Xie B.-B."/>
            <person name="Rong J.-C."/>
            <person name="Qin Q.-L."/>
            <person name="Zhang Y.-Z."/>
        </authorList>
    </citation>
    <scope>NUCLEOTIDE SEQUENCE [LARGE SCALE GENOMIC DNA]</scope>
    <source>
        <strain evidence="2 3">KMM 3549</strain>
    </source>
</reference>
<dbReference type="InterPro" id="IPR025669">
    <property type="entry name" value="AAA_dom"/>
</dbReference>
<dbReference type="InterPro" id="IPR027417">
    <property type="entry name" value="P-loop_NTPase"/>
</dbReference>
<feature type="domain" description="AAA" evidence="1">
    <location>
        <begin position="124"/>
        <end position="291"/>
    </location>
</feature>
<name>A0ABM6N4F7_9GAMM</name>
<evidence type="ECO:0000313" key="3">
    <source>
        <dbReference type="Proteomes" id="UP000217258"/>
    </source>
</evidence>
<dbReference type="SUPFAM" id="SSF52540">
    <property type="entry name" value="P-loop containing nucleoside triphosphate hydrolases"/>
    <property type="match status" value="1"/>
</dbReference>
<evidence type="ECO:0000259" key="1">
    <source>
        <dbReference type="Pfam" id="PF13614"/>
    </source>
</evidence>
<dbReference type="RefSeq" id="WP_008129246.1">
    <property type="nucleotide sequence ID" value="NZ_CP011030.1"/>
</dbReference>
<keyword evidence="3" id="KW-1185">Reference proteome</keyword>
<dbReference type="NCBIfam" id="NF047398">
    <property type="entry name" value="AAA_KGGVGR"/>
    <property type="match status" value="1"/>
</dbReference>
<dbReference type="PANTHER" id="PTHR13696:SF52">
    <property type="entry name" value="PARA FAMILY PROTEIN CT_582"/>
    <property type="match status" value="1"/>
</dbReference>
<gene>
    <name evidence="2" type="ORF">PISS_a2309</name>
</gene>
<dbReference type="Proteomes" id="UP000217258">
    <property type="component" value="Chromosome I"/>
</dbReference>
<dbReference type="EMBL" id="CP011030">
    <property type="protein sequence ID" value="ATC91139.1"/>
    <property type="molecule type" value="Genomic_DNA"/>
</dbReference>
<dbReference type="InterPro" id="IPR050678">
    <property type="entry name" value="DNA_Partitioning_ATPase"/>
</dbReference>
<organism evidence="2 3">
    <name type="scientific">Pseudoalteromonas issachenkonii</name>
    <dbReference type="NCBI Taxonomy" id="152297"/>
    <lineage>
        <taxon>Bacteria</taxon>
        <taxon>Pseudomonadati</taxon>
        <taxon>Pseudomonadota</taxon>
        <taxon>Gammaproteobacteria</taxon>
        <taxon>Alteromonadales</taxon>
        <taxon>Pseudoalteromonadaceae</taxon>
        <taxon>Pseudoalteromonas</taxon>
    </lineage>
</organism>